<accession>A0ABT9H3R5</accession>
<proteinExistence type="predicted"/>
<gene>
    <name evidence="1" type="ORF">Q3O60_17475</name>
</gene>
<reference evidence="1 2" key="1">
    <citation type="submission" date="2023-08" db="EMBL/GenBank/DDBJ databases">
        <authorList>
            <person name="Joshi A."/>
            <person name="Thite S."/>
        </authorList>
    </citation>
    <scope>NUCLEOTIDE SEQUENCE [LARGE SCALE GENOMIC DNA]</scope>
    <source>
        <strain evidence="1 2">AC40</strain>
    </source>
</reference>
<keyword evidence="2" id="KW-1185">Reference proteome</keyword>
<dbReference type="EMBL" id="JAUZVZ010000048">
    <property type="protein sequence ID" value="MDP4537974.1"/>
    <property type="molecule type" value="Genomic_DNA"/>
</dbReference>
<name>A0ABT9H3R5_9GAMM</name>
<dbReference type="RefSeq" id="WP_305895209.1">
    <property type="nucleotide sequence ID" value="NZ_JAUZVZ010000048.1"/>
</dbReference>
<evidence type="ECO:0000313" key="2">
    <source>
        <dbReference type="Proteomes" id="UP001231616"/>
    </source>
</evidence>
<protein>
    <submittedName>
        <fullName evidence="1">Uncharacterized protein</fullName>
    </submittedName>
</protein>
<comment type="caution">
    <text evidence="1">The sequence shown here is derived from an EMBL/GenBank/DDBJ whole genome shotgun (WGS) entry which is preliminary data.</text>
</comment>
<sequence>MSRGILNFLIEDRAYGSSNKEWIIELQQTQMYWYELLVNPHDQVDTRKHISEQVKFLKKEVESCLEKRFIYFICSRKKVRFCSKTPPVPTPYHGFMKIRVLVGREKKSQEFVAHALYDENDQFVMPEIDSTGRFIVFPHPSGYKQIFSIHDYLLEFGINLGFSTKVEYVGKTKNPNNRPLNRVHGGLNDVLYNVSNEDNDIIIYFNLFKVTSRATGNKYNIKYNVANSMMDEVKVEQEGDIIEKSFRFYFNPDTQDKNKDKERREIFNDLKEISKFNKINKIHILFEVDDKSEYYKFYSSTVTPKHAHCLTVELNDNDINIKDLNCSIEDFIESNNNN</sequence>
<organism evidence="1 2">
    <name type="scientific">Alkalimonas collagenimarina</name>
    <dbReference type="NCBI Taxonomy" id="400390"/>
    <lineage>
        <taxon>Bacteria</taxon>
        <taxon>Pseudomonadati</taxon>
        <taxon>Pseudomonadota</taxon>
        <taxon>Gammaproteobacteria</taxon>
        <taxon>Alkalimonas</taxon>
    </lineage>
</organism>
<evidence type="ECO:0000313" key="1">
    <source>
        <dbReference type="EMBL" id="MDP4537974.1"/>
    </source>
</evidence>
<dbReference type="Proteomes" id="UP001231616">
    <property type="component" value="Unassembled WGS sequence"/>
</dbReference>